<feature type="repeat" description="WD" evidence="5">
    <location>
        <begin position="231"/>
        <end position="256"/>
    </location>
</feature>
<evidence type="ECO:0000256" key="6">
    <source>
        <dbReference type="SAM" id="MobiDB-lite"/>
    </source>
</evidence>
<proteinExistence type="predicted"/>
<feature type="repeat" description="WD" evidence="5">
    <location>
        <begin position="376"/>
        <end position="418"/>
    </location>
</feature>
<evidence type="ECO:0000256" key="1">
    <source>
        <dbReference type="ARBA" id="ARBA00004604"/>
    </source>
</evidence>
<keyword evidence="9" id="KW-1185">Reference proteome</keyword>
<feature type="region of interest" description="Disordered" evidence="6">
    <location>
        <begin position="1"/>
        <end position="60"/>
    </location>
</feature>
<dbReference type="PROSITE" id="PS50082">
    <property type="entry name" value="WD_REPEATS_2"/>
    <property type="match status" value="5"/>
</dbReference>
<feature type="compositionally biased region" description="Basic and acidic residues" evidence="6">
    <location>
        <begin position="1"/>
        <end position="10"/>
    </location>
</feature>
<dbReference type="InterPro" id="IPR019775">
    <property type="entry name" value="WD40_repeat_CS"/>
</dbReference>
<dbReference type="OrthoDB" id="10251381at2759"/>
<evidence type="ECO:0000256" key="4">
    <source>
        <dbReference type="ARBA" id="ARBA00023242"/>
    </source>
</evidence>
<name>A0A5N5SVJ7_9CRUS</name>
<dbReference type="InterPro" id="IPR020472">
    <property type="entry name" value="WD40_PAC1"/>
</dbReference>
<dbReference type="PANTHER" id="PTHR19855">
    <property type="entry name" value="WD40 REPEAT PROTEIN 12, 37"/>
    <property type="match status" value="1"/>
</dbReference>
<comment type="subcellular location">
    <subcellularLocation>
        <location evidence="1">Nucleus</location>
        <location evidence="1">Nucleolus</location>
    </subcellularLocation>
</comment>
<dbReference type="InterPro" id="IPR012972">
    <property type="entry name" value="NLE"/>
</dbReference>
<dbReference type="EMBL" id="SEYY01020005">
    <property type="protein sequence ID" value="KAB7497699.1"/>
    <property type="molecule type" value="Genomic_DNA"/>
</dbReference>
<dbReference type="Gene3D" id="2.130.10.10">
    <property type="entry name" value="YVTN repeat-like/Quinoprotein amine dehydrogenase"/>
    <property type="match status" value="3"/>
</dbReference>
<evidence type="ECO:0000313" key="9">
    <source>
        <dbReference type="Proteomes" id="UP000326759"/>
    </source>
</evidence>
<keyword evidence="4" id="KW-0539">Nucleus</keyword>
<evidence type="ECO:0000256" key="5">
    <source>
        <dbReference type="PROSITE-ProRule" id="PRU00221"/>
    </source>
</evidence>
<feature type="compositionally biased region" description="Basic residues" evidence="6">
    <location>
        <begin position="23"/>
        <end position="32"/>
    </location>
</feature>
<evidence type="ECO:0000256" key="3">
    <source>
        <dbReference type="ARBA" id="ARBA00022737"/>
    </source>
</evidence>
<feature type="repeat" description="WD" evidence="5">
    <location>
        <begin position="159"/>
        <end position="191"/>
    </location>
</feature>
<comment type="caution">
    <text evidence="8">The sequence shown here is derived from an EMBL/GenBank/DDBJ whole genome shotgun (WGS) entry which is preliminary data.</text>
</comment>
<dbReference type="InterPro" id="IPR036322">
    <property type="entry name" value="WD40_repeat_dom_sf"/>
</dbReference>
<feature type="repeat" description="WD" evidence="5">
    <location>
        <begin position="420"/>
        <end position="452"/>
    </location>
</feature>
<evidence type="ECO:0000259" key="7">
    <source>
        <dbReference type="Pfam" id="PF08154"/>
    </source>
</evidence>
<keyword evidence="2 5" id="KW-0853">WD repeat</keyword>
<dbReference type="PANTHER" id="PTHR19855:SF11">
    <property type="entry name" value="RIBOSOME BIOGENESIS PROTEIN WDR12"/>
    <property type="match status" value="1"/>
</dbReference>
<dbReference type="InterPro" id="IPR015943">
    <property type="entry name" value="WD40/YVTN_repeat-like_dom_sf"/>
</dbReference>
<dbReference type="Proteomes" id="UP000326759">
    <property type="component" value="Unassembled WGS sequence"/>
</dbReference>
<organism evidence="8 9">
    <name type="scientific">Armadillidium nasatum</name>
    <dbReference type="NCBI Taxonomy" id="96803"/>
    <lineage>
        <taxon>Eukaryota</taxon>
        <taxon>Metazoa</taxon>
        <taxon>Ecdysozoa</taxon>
        <taxon>Arthropoda</taxon>
        <taxon>Crustacea</taxon>
        <taxon>Multicrustacea</taxon>
        <taxon>Malacostraca</taxon>
        <taxon>Eumalacostraca</taxon>
        <taxon>Peracarida</taxon>
        <taxon>Isopoda</taxon>
        <taxon>Oniscidea</taxon>
        <taxon>Crinocheta</taxon>
        <taxon>Armadillidiidae</taxon>
        <taxon>Armadillidium</taxon>
    </lineage>
</organism>
<evidence type="ECO:0000313" key="8">
    <source>
        <dbReference type="EMBL" id="KAB7497699.1"/>
    </source>
</evidence>
<dbReference type="Pfam" id="PF00400">
    <property type="entry name" value="WD40"/>
    <property type="match status" value="6"/>
</dbReference>
<dbReference type="GO" id="GO:0005730">
    <property type="term" value="C:nucleolus"/>
    <property type="evidence" value="ECO:0007669"/>
    <property type="project" value="UniProtKB-SubCell"/>
</dbReference>
<feature type="repeat" description="WD" evidence="5">
    <location>
        <begin position="291"/>
        <end position="331"/>
    </location>
</feature>
<reference evidence="8 9" key="1">
    <citation type="journal article" date="2019" name="PLoS Biol.">
        <title>Sex chromosomes control vertical transmission of feminizing Wolbachia symbionts in an isopod.</title>
        <authorList>
            <person name="Becking T."/>
            <person name="Chebbi M.A."/>
            <person name="Giraud I."/>
            <person name="Moumen B."/>
            <person name="Laverre T."/>
            <person name="Caubet Y."/>
            <person name="Peccoud J."/>
            <person name="Gilbert C."/>
            <person name="Cordaux R."/>
        </authorList>
    </citation>
    <scope>NUCLEOTIDE SEQUENCE [LARGE SCALE GENOMIC DNA]</scope>
    <source>
        <strain evidence="8">ANa2</strain>
        <tissue evidence="8">Whole body excluding digestive tract and cuticle</tissue>
    </source>
</reference>
<gene>
    <name evidence="8" type="ORF">Anas_03989</name>
</gene>
<dbReference type="InterPro" id="IPR001680">
    <property type="entry name" value="WD40_rpt"/>
</dbReference>
<dbReference type="AlphaFoldDB" id="A0A5N5SVJ7"/>
<dbReference type="SUPFAM" id="SSF50978">
    <property type="entry name" value="WD40 repeat-like"/>
    <property type="match status" value="1"/>
</dbReference>
<protein>
    <submittedName>
        <fullName evidence="8">Ribosome biogenesis protein WDR12-like protein</fullName>
    </submittedName>
</protein>
<dbReference type="CDD" id="cd00200">
    <property type="entry name" value="WD40"/>
    <property type="match status" value="1"/>
</dbReference>
<sequence length="452" mass="50733">MSSMENKESEGNMDEATSDPKTKVLKKKKRKGKNQESSSKSKETVKAWWVPKADNEPKEEKELNNVTLKFVAKQSDFGIPQVPIEVPENADSEELNKIVSSFLEKAGDVEEIPTFEFLVGEKILLSTIGNHLTELGISYELTTEVQYFERYPPPAPKDNLEHDDWVSSVKSSGEWLVTGCYDNTVQLWDISGMERGRGKRAHKLTIPAHKAPVKAVSWLNKKGAIKSFVSVESLGVERNGTKFATGSWDNTIKIWDGAISNSEGVGHEEEPDKKKVKKSKSQRLKTPIYTFVGHSESVSGIDWIDNNHFLSCSWDHSIRLWDIQAAGKITQINGSVAFFCLSYSPLNRTVLAGCADRQIKLYDPRAREGNIVQNKFSNHTKWVPSVMWSPHNENLFVSGSYDHKIKVWDRRSATSSLYNLLGHDEKVLSVDWSHADHIASGSADCTAQIYST</sequence>
<dbReference type="PROSITE" id="PS00678">
    <property type="entry name" value="WD_REPEATS_1"/>
    <property type="match status" value="1"/>
</dbReference>
<keyword evidence="3" id="KW-0677">Repeat</keyword>
<dbReference type="PROSITE" id="PS50294">
    <property type="entry name" value="WD_REPEATS_REGION"/>
    <property type="match status" value="3"/>
</dbReference>
<evidence type="ECO:0000256" key="2">
    <source>
        <dbReference type="ARBA" id="ARBA00022574"/>
    </source>
</evidence>
<dbReference type="Pfam" id="PF08154">
    <property type="entry name" value="NLE"/>
    <property type="match status" value="1"/>
</dbReference>
<accession>A0A5N5SVJ7</accession>
<dbReference type="SMART" id="SM00320">
    <property type="entry name" value="WD40"/>
    <property type="match status" value="6"/>
</dbReference>
<feature type="domain" description="NLE" evidence="7">
    <location>
        <begin position="67"/>
        <end position="132"/>
    </location>
</feature>
<dbReference type="PRINTS" id="PR00320">
    <property type="entry name" value="GPROTEINBRPT"/>
</dbReference>